<evidence type="ECO:0000313" key="2">
    <source>
        <dbReference type="Proteomes" id="UP000193689"/>
    </source>
</evidence>
<organism evidence="1 2">
    <name type="scientific">Pseudomassariella vexata</name>
    <dbReference type="NCBI Taxonomy" id="1141098"/>
    <lineage>
        <taxon>Eukaryota</taxon>
        <taxon>Fungi</taxon>
        <taxon>Dikarya</taxon>
        <taxon>Ascomycota</taxon>
        <taxon>Pezizomycotina</taxon>
        <taxon>Sordariomycetes</taxon>
        <taxon>Xylariomycetidae</taxon>
        <taxon>Amphisphaeriales</taxon>
        <taxon>Pseudomassariaceae</taxon>
        <taxon>Pseudomassariella</taxon>
    </lineage>
</organism>
<name>A0A1Y2DVS6_9PEZI</name>
<evidence type="ECO:0000313" key="1">
    <source>
        <dbReference type="EMBL" id="ORY63358.1"/>
    </source>
</evidence>
<keyword evidence="2" id="KW-1185">Reference proteome</keyword>
<dbReference type="Proteomes" id="UP000193689">
    <property type="component" value="Unassembled WGS sequence"/>
</dbReference>
<dbReference type="InParanoid" id="A0A1Y2DVS6"/>
<accession>A0A1Y2DVS6</accession>
<protein>
    <submittedName>
        <fullName evidence="1">Uncharacterized protein</fullName>
    </submittedName>
</protein>
<dbReference type="RefSeq" id="XP_040715015.1">
    <property type="nucleotide sequence ID" value="XM_040854289.1"/>
</dbReference>
<dbReference type="GeneID" id="63770501"/>
<proteinExistence type="predicted"/>
<dbReference type="EMBL" id="MCFJ01000008">
    <property type="protein sequence ID" value="ORY63358.1"/>
    <property type="molecule type" value="Genomic_DNA"/>
</dbReference>
<sequence length="60" mass="6950">MTKRIPNLEAILQMLPILLYQLPGFRPHEGCDRLQYLPRQTLPSNAWLSRHPLTIGKIEA</sequence>
<dbReference type="AlphaFoldDB" id="A0A1Y2DVS6"/>
<gene>
    <name evidence="1" type="ORF">BCR38DRAFT_227090</name>
</gene>
<reference evidence="1 2" key="1">
    <citation type="submission" date="2016-07" db="EMBL/GenBank/DDBJ databases">
        <title>Pervasive Adenine N6-methylation of Active Genes in Fungi.</title>
        <authorList>
            <consortium name="DOE Joint Genome Institute"/>
            <person name="Mondo S.J."/>
            <person name="Dannebaum R.O."/>
            <person name="Kuo R.C."/>
            <person name="Labutti K."/>
            <person name="Haridas S."/>
            <person name="Kuo A."/>
            <person name="Salamov A."/>
            <person name="Ahrendt S.R."/>
            <person name="Lipzen A."/>
            <person name="Sullivan W."/>
            <person name="Andreopoulos W.B."/>
            <person name="Clum A."/>
            <person name="Lindquist E."/>
            <person name="Daum C."/>
            <person name="Ramamoorthy G.K."/>
            <person name="Gryganskyi A."/>
            <person name="Culley D."/>
            <person name="Magnuson J.K."/>
            <person name="James T.Y."/>
            <person name="O'Malley M.A."/>
            <person name="Stajich J.E."/>
            <person name="Spatafora J.W."/>
            <person name="Visel A."/>
            <person name="Grigoriev I.V."/>
        </authorList>
    </citation>
    <scope>NUCLEOTIDE SEQUENCE [LARGE SCALE GENOMIC DNA]</scope>
    <source>
        <strain evidence="1 2">CBS 129021</strain>
    </source>
</reference>
<comment type="caution">
    <text evidence="1">The sequence shown here is derived from an EMBL/GenBank/DDBJ whole genome shotgun (WGS) entry which is preliminary data.</text>
</comment>